<evidence type="ECO:0000313" key="4">
    <source>
        <dbReference type="EMBL" id="QDU66477.1"/>
    </source>
</evidence>
<evidence type="ECO:0000256" key="1">
    <source>
        <dbReference type="ARBA" id="ARBA00006484"/>
    </source>
</evidence>
<dbReference type="PRINTS" id="PR00080">
    <property type="entry name" value="SDRFAMILY"/>
</dbReference>
<dbReference type="GO" id="GO:0003858">
    <property type="term" value="F:3-hydroxybutyrate dehydrogenase activity"/>
    <property type="evidence" value="ECO:0007669"/>
    <property type="project" value="UniProtKB-EC"/>
</dbReference>
<dbReference type="Pfam" id="PF00106">
    <property type="entry name" value="adh_short"/>
    <property type="match status" value="1"/>
</dbReference>
<keyword evidence="4" id="KW-0560">Oxidoreductase</keyword>
<sequence>MSHLALVTGGSAGIGRAICLALAAPERTVLVASRRLAACEAVAEQIRSVGGRAAALELDVTRADSIAAAAGRVAELEDIGGPLTELVNNAGAVDVHGAFEQPAGLAGDVWKRQFDVNFHGPRRLIEAFIGPMRSRGIGRIVNVASAAGLRAFPSIAAYVAAKHAMVGYTRAAAMELSGSGVTMAAVCPYYVDSPMIDRGAAELAADRGWSRERALAEFAGRNPGGRLLSMDEVAAAVVDLLKSGCNGRVLVLDGGPPREASEEPEP</sequence>
<name>A0A518BHL9_9BACT</name>
<dbReference type="AlphaFoldDB" id="A0A518BHL9"/>
<organism evidence="4 5">
    <name type="scientific">Engelhardtia mirabilis</name>
    <dbReference type="NCBI Taxonomy" id="2528011"/>
    <lineage>
        <taxon>Bacteria</taxon>
        <taxon>Pseudomonadati</taxon>
        <taxon>Planctomycetota</taxon>
        <taxon>Planctomycetia</taxon>
        <taxon>Planctomycetia incertae sedis</taxon>
        <taxon>Engelhardtia</taxon>
    </lineage>
</organism>
<evidence type="ECO:0000259" key="3">
    <source>
        <dbReference type="SMART" id="SM00822"/>
    </source>
</evidence>
<dbReference type="InterPro" id="IPR057326">
    <property type="entry name" value="KR_dom"/>
</dbReference>
<dbReference type="EMBL" id="CP036287">
    <property type="protein sequence ID" value="QDU66477.1"/>
    <property type="molecule type" value="Genomic_DNA"/>
</dbReference>
<dbReference type="PROSITE" id="PS00061">
    <property type="entry name" value="ADH_SHORT"/>
    <property type="match status" value="1"/>
</dbReference>
<keyword evidence="5" id="KW-1185">Reference proteome</keyword>
<dbReference type="InterPro" id="IPR020904">
    <property type="entry name" value="Sc_DH/Rdtase_CS"/>
</dbReference>
<reference evidence="4 5" key="1">
    <citation type="submission" date="2019-02" db="EMBL/GenBank/DDBJ databases">
        <title>Deep-cultivation of Planctomycetes and their phenomic and genomic characterization uncovers novel biology.</title>
        <authorList>
            <person name="Wiegand S."/>
            <person name="Jogler M."/>
            <person name="Boedeker C."/>
            <person name="Pinto D."/>
            <person name="Vollmers J."/>
            <person name="Rivas-Marin E."/>
            <person name="Kohn T."/>
            <person name="Peeters S.H."/>
            <person name="Heuer A."/>
            <person name="Rast P."/>
            <person name="Oberbeckmann S."/>
            <person name="Bunk B."/>
            <person name="Jeske O."/>
            <person name="Meyerdierks A."/>
            <person name="Storesund J.E."/>
            <person name="Kallscheuer N."/>
            <person name="Luecker S."/>
            <person name="Lage O.M."/>
            <person name="Pohl T."/>
            <person name="Merkel B.J."/>
            <person name="Hornburger P."/>
            <person name="Mueller R.-W."/>
            <person name="Bruemmer F."/>
            <person name="Labrenz M."/>
            <person name="Spormann A.M."/>
            <person name="Op den Camp H."/>
            <person name="Overmann J."/>
            <person name="Amann R."/>
            <person name="Jetten M.S.M."/>
            <person name="Mascher T."/>
            <person name="Medema M.H."/>
            <person name="Devos D.P."/>
            <person name="Kaster A.-K."/>
            <person name="Ovreas L."/>
            <person name="Rohde M."/>
            <person name="Galperin M.Y."/>
            <person name="Jogler C."/>
        </authorList>
    </citation>
    <scope>NUCLEOTIDE SEQUENCE [LARGE SCALE GENOMIC DNA]</scope>
    <source>
        <strain evidence="4 5">Pla133</strain>
    </source>
</reference>
<dbReference type="PANTHER" id="PTHR42879:SF2">
    <property type="entry name" value="3-OXOACYL-[ACYL-CARRIER-PROTEIN] REDUCTASE FABG"/>
    <property type="match status" value="1"/>
</dbReference>
<dbReference type="InterPro" id="IPR002347">
    <property type="entry name" value="SDR_fam"/>
</dbReference>
<dbReference type="Proteomes" id="UP000316921">
    <property type="component" value="Chromosome"/>
</dbReference>
<gene>
    <name evidence="4" type="primary">bdhA</name>
    <name evidence="4" type="ORF">Pla133_15510</name>
</gene>
<comment type="similarity">
    <text evidence="1 2">Belongs to the short-chain dehydrogenases/reductases (SDR) family.</text>
</comment>
<dbReference type="InterPro" id="IPR050259">
    <property type="entry name" value="SDR"/>
</dbReference>
<dbReference type="CDD" id="cd05233">
    <property type="entry name" value="SDR_c"/>
    <property type="match status" value="1"/>
</dbReference>
<dbReference type="PANTHER" id="PTHR42879">
    <property type="entry name" value="3-OXOACYL-(ACYL-CARRIER-PROTEIN) REDUCTASE"/>
    <property type="match status" value="1"/>
</dbReference>
<evidence type="ECO:0000313" key="5">
    <source>
        <dbReference type="Proteomes" id="UP000316921"/>
    </source>
</evidence>
<proteinExistence type="inferred from homology"/>
<accession>A0A518BHL9</accession>
<dbReference type="PRINTS" id="PR00081">
    <property type="entry name" value="GDHRDH"/>
</dbReference>
<protein>
    <submittedName>
        <fullName evidence="4">D-beta-hydroxybutyrate dehydrogenase</fullName>
        <ecNumber evidence="4">1.1.1.30</ecNumber>
    </submittedName>
</protein>
<dbReference type="KEGG" id="pbap:Pla133_15510"/>
<dbReference type="RefSeq" id="WP_145064314.1">
    <property type="nucleotide sequence ID" value="NZ_CP036287.1"/>
</dbReference>
<dbReference type="GO" id="GO:0032787">
    <property type="term" value="P:monocarboxylic acid metabolic process"/>
    <property type="evidence" value="ECO:0007669"/>
    <property type="project" value="UniProtKB-ARBA"/>
</dbReference>
<evidence type="ECO:0000256" key="2">
    <source>
        <dbReference type="RuleBase" id="RU000363"/>
    </source>
</evidence>
<dbReference type="Gene3D" id="3.40.50.720">
    <property type="entry name" value="NAD(P)-binding Rossmann-like Domain"/>
    <property type="match status" value="1"/>
</dbReference>
<dbReference type="InterPro" id="IPR036291">
    <property type="entry name" value="NAD(P)-bd_dom_sf"/>
</dbReference>
<feature type="domain" description="Ketoreductase" evidence="3">
    <location>
        <begin position="3"/>
        <end position="189"/>
    </location>
</feature>
<dbReference type="SUPFAM" id="SSF51735">
    <property type="entry name" value="NAD(P)-binding Rossmann-fold domains"/>
    <property type="match status" value="1"/>
</dbReference>
<dbReference type="SMART" id="SM00822">
    <property type="entry name" value="PKS_KR"/>
    <property type="match status" value="1"/>
</dbReference>
<dbReference type="EC" id="1.1.1.30" evidence="4"/>